<dbReference type="OrthoDB" id="9807293at2"/>
<keyword evidence="6" id="KW-0472">Membrane</keyword>
<gene>
    <name evidence="8" type="ORF">C095_02375</name>
</gene>
<dbReference type="InterPro" id="IPR023271">
    <property type="entry name" value="Aquaporin-like"/>
</dbReference>
<dbReference type="Pfam" id="PF00230">
    <property type="entry name" value="MIP"/>
    <property type="match status" value="1"/>
</dbReference>
<protein>
    <submittedName>
        <fullName evidence="8">Glycerol transporter</fullName>
    </submittedName>
</protein>
<evidence type="ECO:0000256" key="5">
    <source>
        <dbReference type="ARBA" id="ARBA00022989"/>
    </source>
</evidence>
<dbReference type="GO" id="GO:0005886">
    <property type="term" value="C:plasma membrane"/>
    <property type="evidence" value="ECO:0007669"/>
    <property type="project" value="TreeGrafter"/>
</dbReference>
<dbReference type="NCBIfam" id="TIGR00861">
    <property type="entry name" value="MIP"/>
    <property type="match status" value="1"/>
</dbReference>
<dbReference type="PANTHER" id="PTHR43829">
    <property type="entry name" value="AQUAPORIN OR AQUAGLYCEROPORIN RELATED"/>
    <property type="match status" value="1"/>
</dbReference>
<evidence type="ECO:0000256" key="2">
    <source>
        <dbReference type="ARBA" id="ARBA00006175"/>
    </source>
</evidence>
<keyword evidence="3 7" id="KW-0813">Transport</keyword>
<dbReference type="PATRIC" id="fig|1226633.4.peg.472"/>
<dbReference type="SUPFAM" id="SSF81338">
    <property type="entry name" value="Aquaporin-like"/>
    <property type="match status" value="1"/>
</dbReference>
<evidence type="ECO:0000313" key="8">
    <source>
        <dbReference type="EMBL" id="KID49993.1"/>
    </source>
</evidence>
<dbReference type="GO" id="GO:0015254">
    <property type="term" value="F:glycerol channel activity"/>
    <property type="evidence" value="ECO:0007669"/>
    <property type="project" value="TreeGrafter"/>
</dbReference>
<dbReference type="RefSeq" id="WP_005954674.1">
    <property type="nucleotide sequence ID" value="NZ_AOJP01000011.1"/>
</dbReference>
<evidence type="ECO:0000256" key="7">
    <source>
        <dbReference type="RuleBase" id="RU000477"/>
    </source>
</evidence>
<comment type="caution">
    <text evidence="8">The sequence shown here is derived from an EMBL/GenBank/DDBJ whole genome shotgun (WGS) entry which is preliminary data.</text>
</comment>
<accession>A0A017H3Q2</accession>
<dbReference type="PANTHER" id="PTHR43829:SF9">
    <property type="entry name" value="AQUAPORIN-9"/>
    <property type="match status" value="1"/>
</dbReference>
<dbReference type="CDD" id="cd00333">
    <property type="entry name" value="MIP"/>
    <property type="match status" value="1"/>
</dbReference>
<proteinExistence type="inferred from homology"/>
<keyword evidence="5" id="KW-1133">Transmembrane helix</keyword>
<dbReference type="PRINTS" id="PR00783">
    <property type="entry name" value="MINTRINSICP"/>
</dbReference>
<name>A0A017H3Q2_9FUSO</name>
<dbReference type="PROSITE" id="PS00221">
    <property type="entry name" value="MIP"/>
    <property type="match status" value="1"/>
</dbReference>
<dbReference type="AlphaFoldDB" id="A0A017H3Q2"/>
<evidence type="ECO:0000256" key="6">
    <source>
        <dbReference type="ARBA" id="ARBA00023136"/>
    </source>
</evidence>
<dbReference type="InterPro" id="IPR000425">
    <property type="entry name" value="MIP"/>
</dbReference>
<dbReference type="Gene3D" id="1.20.1080.10">
    <property type="entry name" value="Glycerol uptake facilitator protein"/>
    <property type="match status" value="1"/>
</dbReference>
<keyword evidence="4 7" id="KW-0812">Transmembrane</keyword>
<dbReference type="InterPro" id="IPR050363">
    <property type="entry name" value="MIP/Aquaporin"/>
</dbReference>
<dbReference type="InterPro" id="IPR022357">
    <property type="entry name" value="MIP_CS"/>
</dbReference>
<dbReference type="Proteomes" id="UP000031184">
    <property type="component" value="Unassembled WGS sequence"/>
</dbReference>
<evidence type="ECO:0000256" key="4">
    <source>
        <dbReference type="ARBA" id="ARBA00022692"/>
    </source>
</evidence>
<sequence>MEPMSMYFAEFVGTAMLLLLGNGVNMTLSLKHSYGKGGGWMCTCFGWGVSVTMAAYFVGWASGAHLNPAVSLALAVAGTLDWALLPGYMIAQVLGGILGATLAYLTYKRQMDEEPDVGTKLGVFSTGPSIDDAKWNVVTEIIGTAVLMIGILAIGYGQNQMPAGIGPVVVGLLIMVIGLGLGGATGFAINPARDLGPRIAHAILPIKGKGDSNWKYAWVPVVGPLIGGVLGTLIFKFLCQMTQVCPVLN</sequence>
<evidence type="ECO:0000256" key="1">
    <source>
        <dbReference type="ARBA" id="ARBA00004141"/>
    </source>
</evidence>
<comment type="similarity">
    <text evidence="2 7">Belongs to the MIP/aquaporin (TC 1.A.8) family.</text>
</comment>
<evidence type="ECO:0000256" key="3">
    <source>
        <dbReference type="ARBA" id="ARBA00022448"/>
    </source>
</evidence>
<organism evidence="8 9">
    <name type="scientific">Fusobacterium necrophorum subsp. funduliforme B35</name>
    <dbReference type="NCBI Taxonomy" id="1226633"/>
    <lineage>
        <taxon>Bacteria</taxon>
        <taxon>Fusobacteriati</taxon>
        <taxon>Fusobacteriota</taxon>
        <taxon>Fusobacteriia</taxon>
        <taxon>Fusobacteriales</taxon>
        <taxon>Fusobacteriaceae</taxon>
        <taxon>Fusobacterium</taxon>
    </lineage>
</organism>
<dbReference type="EMBL" id="AUZI01000010">
    <property type="protein sequence ID" value="KID49993.1"/>
    <property type="molecule type" value="Genomic_DNA"/>
</dbReference>
<evidence type="ECO:0000313" key="9">
    <source>
        <dbReference type="Proteomes" id="UP000031184"/>
    </source>
</evidence>
<comment type="subcellular location">
    <subcellularLocation>
        <location evidence="1">Membrane</location>
        <topology evidence="1">Multi-pass membrane protein</topology>
    </subcellularLocation>
</comment>
<reference evidence="8 9" key="1">
    <citation type="submission" date="2013-08" db="EMBL/GenBank/DDBJ databases">
        <title>An opportunistic ruminal bacterium that causes liver abscesses in cattle.</title>
        <authorList>
            <person name="Benahmed F.H."/>
            <person name="Rasmussen M."/>
            <person name="Harbottle H."/>
            <person name="Soppet D."/>
            <person name="Nagaraja T.G."/>
            <person name="Davidson M."/>
        </authorList>
    </citation>
    <scope>NUCLEOTIDE SEQUENCE [LARGE SCALE GENOMIC DNA]</scope>
    <source>
        <strain evidence="8 9">B35</strain>
    </source>
</reference>